<dbReference type="Gene3D" id="3.90.550.10">
    <property type="entry name" value="Spore Coat Polysaccharide Biosynthesis Protein SpsA, Chain A"/>
    <property type="match status" value="2"/>
</dbReference>
<evidence type="ECO:0000256" key="8">
    <source>
        <dbReference type="ARBA" id="ARBA00022695"/>
    </source>
</evidence>
<comment type="subcellular location">
    <subcellularLocation>
        <location evidence="1 20">Cytoplasm</location>
    </subcellularLocation>
</comment>
<dbReference type="GO" id="GO:0016020">
    <property type="term" value="C:membrane"/>
    <property type="evidence" value="ECO:0007669"/>
    <property type="project" value="GOC"/>
</dbReference>
<keyword evidence="13 20" id="KW-0573">Peptidoglycan synthesis</keyword>
<evidence type="ECO:0000256" key="9">
    <source>
        <dbReference type="ARBA" id="ARBA00022723"/>
    </source>
</evidence>
<dbReference type="InterPro" id="IPR056729">
    <property type="entry name" value="GMPPB_C"/>
</dbReference>
<evidence type="ECO:0000256" key="13">
    <source>
        <dbReference type="ARBA" id="ARBA00022984"/>
    </source>
</evidence>
<dbReference type="GO" id="GO:0005737">
    <property type="term" value="C:cytoplasm"/>
    <property type="evidence" value="ECO:0007669"/>
    <property type="project" value="UniProtKB-SubCell"/>
</dbReference>
<feature type="binding site" evidence="20">
    <location>
        <begin position="150"/>
        <end position="151"/>
    </location>
    <ligand>
        <name>UDP-N-acetyl-alpha-D-glucosamine</name>
        <dbReference type="ChEBI" id="CHEBI:57705"/>
    </ligand>
</feature>
<dbReference type="PANTHER" id="PTHR43584:SF3">
    <property type="entry name" value="BIFUNCTIONAL PROTEIN GLMU"/>
    <property type="match status" value="1"/>
</dbReference>
<dbReference type="GO" id="GO:0009245">
    <property type="term" value="P:lipid A biosynthetic process"/>
    <property type="evidence" value="ECO:0007669"/>
    <property type="project" value="UniProtKB-UniRule"/>
</dbReference>
<dbReference type="Gene3D" id="2.160.10.10">
    <property type="entry name" value="Hexapeptide repeat proteins"/>
    <property type="match status" value="1"/>
</dbReference>
<evidence type="ECO:0000256" key="5">
    <source>
        <dbReference type="ARBA" id="ARBA00007947"/>
    </source>
</evidence>
<dbReference type="SUPFAM" id="SSF51161">
    <property type="entry name" value="Trimeric LpxA-like enzymes"/>
    <property type="match status" value="1"/>
</dbReference>
<protein>
    <recommendedName>
        <fullName evidence="20">Bifunctional protein GlmU</fullName>
    </recommendedName>
    <domain>
        <recommendedName>
            <fullName evidence="20">UDP-N-acetylglucosamine pyrophosphorylase</fullName>
            <ecNumber evidence="20">2.7.7.23</ecNumber>
        </recommendedName>
        <alternativeName>
            <fullName evidence="20">N-acetylglucosamine-1-phosphate uridyltransferase</fullName>
        </alternativeName>
    </domain>
    <domain>
        <recommendedName>
            <fullName evidence="20">Glucosamine-1-phosphate N-acetyltransferase</fullName>
            <ecNumber evidence="20">2.3.1.157</ecNumber>
        </recommendedName>
    </domain>
</protein>
<dbReference type="EMBL" id="SGBB01000006">
    <property type="protein sequence ID" value="RZD18688.1"/>
    <property type="molecule type" value="Genomic_DNA"/>
</dbReference>
<evidence type="ECO:0000256" key="17">
    <source>
        <dbReference type="ARBA" id="ARBA00048247"/>
    </source>
</evidence>
<evidence type="ECO:0000256" key="7">
    <source>
        <dbReference type="ARBA" id="ARBA00022679"/>
    </source>
</evidence>
<dbReference type="SUPFAM" id="SSF53448">
    <property type="entry name" value="Nucleotide-diphospho-sugar transferases"/>
    <property type="match status" value="1"/>
</dbReference>
<feature type="binding site" evidence="20">
    <location>
        <position position="468"/>
    </location>
    <ligand>
        <name>acetyl-CoA</name>
        <dbReference type="ChEBI" id="CHEBI:57288"/>
    </ligand>
</feature>
<comment type="catalytic activity">
    <reaction evidence="17 20">
        <text>alpha-D-glucosamine 1-phosphate + acetyl-CoA = N-acetyl-alpha-D-glucosamine 1-phosphate + CoA + H(+)</text>
        <dbReference type="Rhea" id="RHEA:13725"/>
        <dbReference type="ChEBI" id="CHEBI:15378"/>
        <dbReference type="ChEBI" id="CHEBI:57287"/>
        <dbReference type="ChEBI" id="CHEBI:57288"/>
        <dbReference type="ChEBI" id="CHEBI:57776"/>
        <dbReference type="ChEBI" id="CHEBI:58516"/>
        <dbReference type="EC" id="2.3.1.157"/>
    </reaction>
</comment>
<feature type="binding site" evidence="20">
    <location>
        <position position="145"/>
    </location>
    <ligand>
        <name>UDP-N-acetyl-alpha-D-glucosamine</name>
        <dbReference type="ChEBI" id="CHEBI:57705"/>
    </ligand>
</feature>
<feature type="domain" description="Nucleotidyl transferase" evidence="21">
    <location>
        <begin position="106"/>
        <end position="299"/>
    </location>
</feature>
<evidence type="ECO:0000256" key="4">
    <source>
        <dbReference type="ARBA" id="ARBA00007707"/>
    </source>
</evidence>
<dbReference type="EC" id="2.3.1.157" evidence="20"/>
<organism evidence="23 24">
    <name type="scientific">Candidatus Acididesulfobacter diazotrophicus</name>
    <dbReference type="NCBI Taxonomy" id="2597226"/>
    <lineage>
        <taxon>Bacteria</taxon>
        <taxon>Deltaproteobacteria</taxon>
        <taxon>Candidatus Acidulodesulfobacterales</taxon>
        <taxon>Candidatus Acididesulfobacter</taxon>
    </lineage>
</organism>
<feature type="binding site" evidence="20">
    <location>
        <position position="511"/>
    </location>
    <ligand>
        <name>acetyl-CoA</name>
        <dbReference type="ChEBI" id="CHEBI:57288"/>
    </ligand>
</feature>
<name>A0A519BN36_9DELT</name>
<evidence type="ECO:0000256" key="14">
    <source>
        <dbReference type="ARBA" id="ARBA00023268"/>
    </source>
</evidence>
<evidence type="ECO:0000256" key="16">
    <source>
        <dbReference type="ARBA" id="ARBA00023316"/>
    </source>
</evidence>
<dbReference type="Proteomes" id="UP000319296">
    <property type="component" value="Unassembled WGS sequence"/>
</dbReference>
<feature type="binding site" evidence="20">
    <location>
        <position position="314"/>
    </location>
    <ligand>
        <name>UDP-N-acetyl-alpha-D-glucosamine</name>
        <dbReference type="ChEBI" id="CHEBI:57705"/>
    </ligand>
</feature>
<evidence type="ECO:0000256" key="10">
    <source>
        <dbReference type="ARBA" id="ARBA00022737"/>
    </source>
</evidence>
<evidence type="ECO:0000256" key="2">
    <source>
        <dbReference type="ARBA" id="ARBA00005166"/>
    </source>
</evidence>
<keyword evidence="12 20" id="KW-0133">Cell shape</keyword>
<gene>
    <name evidence="20 23" type="primary">glmU</name>
    <name evidence="23" type="ORF">EVG15_04735</name>
</gene>
<keyword evidence="7 20" id="KW-0808">Transferase</keyword>
<dbReference type="EC" id="2.7.7.23" evidence="20"/>
<dbReference type="InterPro" id="IPR005835">
    <property type="entry name" value="NTP_transferase_dom"/>
</dbReference>
<comment type="pathway">
    <text evidence="2 20">Nucleotide-sugar biosynthesis; UDP-N-acetyl-alpha-D-glucosamine biosynthesis; N-acetyl-alpha-D-glucosamine 1-phosphate from alpha-D-glucosamine 6-phosphate (route II): step 2/2.</text>
</comment>
<dbReference type="Pfam" id="PF25087">
    <property type="entry name" value="GMPPB_C"/>
    <property type="match status" value="1"/>
</dbReference>
<comment type="function">
    <text evidence="19 20">Catalyzes the last two sequential reactions in the de novo biosynthetic pathway for UDP-N-acetylglucosamine (UDP-GlcNAc). The C-terminal domain catalyzes the transfer of acetyl group from acetyl coenzyme A to glucosamine-1-phosphate (GlcN-1-P) to produce N-acetylglucosamine-1-phosphate (GlcNAc-1-P), which is converted into UDP-GlcNAc by the transfer of uridine 5-monophosphate (from uridine 5-triphosphate), a reaction catalyzed by the N-terminal domain.</text>
</comment>
<feature type="active site" description="Proton acceptor" evidence="20">
    <location>
        <position position="451"/>
    </location>
</feature>
<evidence type="ECO:0000256" key="19">
    <source>
        <dbReference type="ARBA" id="ARBA00049628"/>
    </source>
</evidence>
<keyword evidence="6 20" id="KW-0963">Cytoplasm</keyword>
<dbReference type="InterPro" id="IPR050065">
    <property type="entry name" value="GlmU-like"/>
</dbReference>
<comment type="similarity">
    <text evidence="4 20">In the C-terminal section; belongs to the transferase hexapeptide repeat family.</text>
</comment>
<keyword evidence="10 20" id="KW-0677">Repeat</keyword>
<feature type="region of interest" description="N-acetyltransferase" evidence="20">
    <location>
        <begin position="338"/>
        <end position="556"/>
    </location>
</feature>
<feature type="binding site" evidence="20">
    <location>
        <position position="218"/>
    </location>
    <ligand>
        <name>UDP-N-acetyl-alpha-D-glucosamine</name>
        <dbReference type="ChEBI" id="CHEBI:57705"/>
    </ligand>
</feature>
<feature type="region of interest" description="Linker" evidence="20">
    <location>
        <begin position="317"/>
        <end position="337"/>
    </location>
</feature>
<keyword evidence="14 20" id="KW-0511">Multifunctional enzyme</keyword>
<evidence type="ECO:0000256" key="15">
    <source>
        <dbReference type="ARBA" id="ARBA00023315"/>
    </source>
</evidence>
<dbReference type="UniPathway" id="UPA00973"/>
<dbReference type="UniPathway" id="UPA00113">
    <property type="reaction ID" value="UER00532"/>
</dbReference>
<feature type="binding site" evidence="20">
    <location>
        <position position="493"/>
    </location>
    <ligand>
        <name>acetyl-CoA</name>
        <dbReference type="ChEBI" id="CHEBI:57288"/>
    </ligand>
</feature>
<feature type="binding site" evidence="20">
    <location>
        <position position="253"/>
    </location>
    <ligand>
        <name>UDP-N-acetyl-alpha-D-glucosamine</name>
        <dbReference type="ChEBI" id="CHEBI:57705"/>
    </ligand>
</feature>
<feature type="domain" description="Mannose-1-phosphate guanyltransferase C-terminal" evidence="22">
    <location>
        <begin position="352"/>
        <end position="421"/>
    </location>
</feature>
<dbReference type="CDD" id="cd03353">
    <property type="entry name" value="LbH_GlmU_C"/>
    <property type="match status" value="1"/>
</dbReference>
<dbReference type="InterPro" id="IPR029044">
    <property type="entry name" value="Nucleotide-diphossugar_trans"/>
</dbReference>
<feature type="binding site" evidence="20">
    <location>
        <position position="528"/>
    </location>
    <ligand>
        <name>acetyl-CoA</name>
        <dbReference type="ChEBI" id="CHEBI:57288"/>
    </ligand>
</feature>
<sequence>MNTIKKTNYTAVILAGGLGIRMRSDVPKGLVPILEKPMIYYIISELLKINDSMDINNINNSGTPLSSEIRTTRAISIKNSINNEDINPINKADKIFKKDNIDYNSTGIIDRIIIVIGHKGEQIKDYIKNEYIFKNCGITIDFAVQDKYLGTGDAAKQAAKLFESINKNSGNAENILILPCDVPLITKDTLYKLIKFHNESDDDLTVLSFETENPFSYGRILKDDKNFVKSIIEQQEIAKYPDNNALQIIKEVNSAIYAVKLKHFTNFINFIDNNNSKKEYYLTDIISIFYNQSLKVQSFIGVNDYNKYELMGVNTKTELMQCSSLMQKRIINDLIEKQDVNFISTDNIYIGSNVVISEKATLYPGCFLSGNSKIEGNAVIECGAIVKNSVIGKNSVIKSYSVLEDVIVGDEVNIGPFARLRPKTYIKNNAKIGNFVEVKNSVIGESSKASHLSYIGDSEIGDNVNIGAGVITCNYDGSNKHKTIIKNNCFIGSDSQLIAPVTIEKDSYVASGTTVVKNVQEGSLAISRVKQINKEGWTLKRLKKLKELKNIDNESE</sequence>
<dbReference type="InterPro" id="IPR038009">
    <property type="entry name" value="GlmU_C_LbH"/>
</dbReference>
<dbReference type="InterPro" id="IPR018357">
    <property type="entry name" value="Hexapep_transf_CS"/>
</dbReference>
<feature type="binding site" evidence="20">
    <location>
        <position position="421"/>
    </location>
    <ligand>
        <name>UDP-N-acetyl-alpha-D-glucosamine</name>
        <dbReference type="ChEBI" id="CHEBI:57705"/>
    </ligand>
</feature>
<comment type="similarity">
    <text evidence="5 20">In the N-terminal section; belongs to the N-acetylglucosamine-1-phosphate uridyltransferase family.</text>
</comment>
<feature type="domain" description="Nucleotidyl transferase" evidence="21">
    <location>
        <begin position="11"/>
        <end position="85"/>
    </location>
</feature>
<dbReference type="GO" id="GO:0000287">
    <property type="term" value="F:magnesium ion binding"/>
    <property type="evidence" value="ECO:0007669"/>
    <property type="project" value="UniProtKB-UniRule"/>
</dbReference>
<accession>A0A519BN36</accession>
<evidence type="ECO:0000256" key="20">
    <source>
        <dbReference type="HAMAP-Rule" id="MF_01631"/>
    </source>
</evidence>
<proteinExistence type="inferred from homology"/>
<dbReference type="NCBIfam" id="TIGR01173">
    <property type="entry name" value="glmU"/>
    <property type="match status" value="1"/>
</dbReference>
<feature type="binding site" evidence="20">
    <location>
        <position position="314"/>
    </location>
    <ligand>
        <name>Mg(2+)</name>
        <dbReference type="ChEBI" id="CHEBI:18420"/>
    </ligand>
</feature>
<dbReference type="PROSITE" id="PS00101">
    <property type="entry name" value="HEXAPEP_TRANSFERASES"/>
    <property type="match status" value="1"/>
</dbReference>
<dbReference type="GO" id="GO:0071555">
    <property type="term" value="P:cell wall organization"/>
    <property type="evidence" value="ECO:0007669"/>
    <property type="project" value="UniProtKB-KW"/>
</dbReference>
<evidence type="ECO:0000256" key="1">
    <source>
        <dbReference type="ARBA" id="ARBA00004496"/>
    </source>
</evidence>
<comment type="caution">
    <text evidence="20">Lacks conserved residue(s) required for the propagation of feature annotation.</text>
</comment>
<dbReference type="GO" id="GO:0019134">
    <property type="term" value="F:glucosamine-1-phosphate N-acetyltransferase activity"/>
    <property type="evidence" value="ECO:0007669"/>
    <property type="project" value="UniProtKB-UniRule"/>
</dbReference>
<feature type="region of interest" description="Pyrophosphorylase" evidence="20">
    <location>
        <begin position="1"/>
        <end position="316"/>
    </location>
</feature>
<comment type="caution">
    <text evidence="23">The sequence shown here is derived from an EMBL/GenBank/DDBJ whole genome shotgun (WGS) entry which is preliminary data.</text>
</comment>
<feature type="binding site" evidence="20">
    <location>
        <position position="181"/>
    </location>
    <ligand>
        <name>Mg(2+)</name>
        <dbReference type="ChEBI" id="CHEBI:18420"/>
    </ligand>
</feature>
<comment type="pathway">
    <text evidence="3 20">Nucleotide-sugar biosynthesis; UDP-N-acetyl-alpha-D-glucosamine biosynthesis; UDP-N-acetyl-alpha-D-glucosamine from N-acetyl-alpha-D-glucosamine 1-phosphate: step 1/1.</text>
</comment>
<dbReference type="GO" id="GO:0000902">
    <property type="term" value="P:cell morphogenesis"/>
    <property type="evidence" value="ECO:0007669"/>
    <property type="project" value="UniProtKB-UniRule"/>
</dbReference>
<evidence type="ECO:0000313" key="24">
    <source>
        <dbReference type="Proteomes" id="UP000319296"/>
    </source>
</evidence>
<keyword evidence="8 20" id="KW-0548">Nucleotidyltransferase</keyword>
<dbReference type="GO" id="GO:0003977">
    <property type="term" value="F:UDP-N-acetylglucosamine diphosphorylase activity"/>
    <property type="evidence" value="ECO:0007669"/>
    <property type="project" value="UniProtKB-UniRule"/>
</dbReference>
<keyword evidence="11 20" id="KW-0460">Magnesium</keyword>
<dbReference type="InterPro" id="IPR005882">
    <property type="entry name" value="Bifunctional_GlmU"/>
</dbReference>
<evidence type="ECO:0000259" key="21">
    <source>
        <dbReference type="Pfam" id="PF00483"/>
    </source>
</evidence>
<comment type="subunit">
    <text evidence="20">Homotrimer.</text>
</comment>
<dbReference type="Pfam" id="PF00483">
    <property type="entry name" value="NTP_transferase"/>
    <property type="match status" value="2"/>
</dbReference>
<reference evidence="23 24" key="1">
    <citation type="journal article" date="2019" name="ISME J.">
        <title>Insights into ecological role of a new deltaproteobacterial order Candidatus Acidulodesulfobacterales by metagenomics and metatranscriptomics.</title>
        <authorList>
            <person name="Tan S."/>
            <person name="Liu J."/>
            <person name="Fang Y."/>
            <person name="Hedlund B.P."/>
            <person name="Lian Z.H."/>
            <person name="Huang L.Y."/>
            <person name="Li J.T."/>
            <person name="Huang L.N."/>
            <person name="Li W.J."/>
            <person name="Jiang H.C."/>
            <person name="Dong H.L."/>
            <person name="Shu W.S."/>
        </authorList>
    </citation>
    <scope>NUCLEOTIDE SEQUENCE [LARGE SCALE GENOMIC DNA]</scope>
    <source>
        <strain evidence="23">AP1</strain>
    </source>
</reference>
<comment type="pathway">
    <text evidence="20">Bacterial outer membrane biogenesis; LPS lipid A biosynthesis.</text>
</comment>
<evidence type="ECO:0000256" key="11">
    <source>
        <dbReference type="ARBA" id="ARBA00022842"/>
    </source>
</evidence>
<dbReference type="HAMAP" id="MF_01631">
    <property type="entry name" value="GlmU"/>
    <property type="match status" value="1"/>
</dbReference>
<dbReference type="PANTHER" id="PTHR43584">
    <property type="entry name" value="NUCLEOTIDYL TRANSFERASE"/>
    <property type="match status" value="1"/>
</dbReference>
<evidence type="ECO:0000256" key="6">
    <source>
        <dbReference type="ARBA" id="ARBA00022490"/>
    </source>
</evidence>
<keyword evidence="16 20" id="KW-0961">Cell wall biogenesis/degradation</keyword>
<dbReference type="GO" id="GO:0008360">
    <property type="term" value="P:regulation of cell shape"/>
    <property type="evidence" value="ECO:0007669"/>
    <property type="project" value="UniProtKB-KW"/>
</dbReference>
<feature type="binding site" evidence="20">
    <location>
        <position position="28"/>
    </location>
    <ligand>
        <name>UDP-N-acetyl-alpha-D-glucosamine</name>
        <dbReference type="ChEBI" id="CHEBI:57705"/>
    </ligand>
</feature>
<feature type="binding site" evidence="20">
    <location>
        <position position="439"/>
    </location>
    <ligand>
        <name>UDP-N-acetyl-alpha-D-glucosamine</name>
        <dbReference type="ChEBI" id="CHEBI:57705"/>
    </ligand>
</feature>
<keyword evidence="9 20" id="KW-0479">Metal-binding</keyword>
<comment type="cofactor">
    <cofactor evidence="20">
        <name>Mg(2+)</name>
        <dbReference type="ChEBI" id="CHEBI:18420"/>
    </cofactor>
    <text evidence="20">Binds 1 Mg(2+) ion per subunit.</text>
</comment>
<evidence type="ECO:0000256" key="3">
    <source>
        <dbReference type="ARBA" id="ARBA00005208"/>
    </source>
</evidence>
<evidence type="ECO:0000259" key="22">
    <source>
        <dbReference type="Pfam" id="PF25087"/>
    </source>
</evidence>
<feature type="binding site" evidence="20">
    <location>
        <begin position="474"/>
        <end position="475"/>
    </location>
    <ligand>
        <name>acetyl-CoA</name>
        <dbReference type="ChEBI" id="CHEBI:57288"/>
    </ligand>
</feature>
<evidence type="ECO:0000256" key="12">
    <source>
        <dbReference type="ARBA" id="ARBA00022960"/>
    </source>
</evidence>
<keyword evidence="15 20" id="KW-0012">Acyltransferase</keyword>
<dbReference type="AlphaFoldDB" id="A0A519BN36"/>
<dbReference type="InterPro" id="IPR011004">
    <property type="entry name" value="Trimer_LpxA-like_sf"/>
</dbReference>
<feature type="binding site" evidence="20">
    <location>
        <position position="465"/>
    </location>
    <ligand>
        <name>UDP-N-acetyl-alpha-D-glucosamine</name>
        <dbReference type="ChEBI" id="CHEBI:57705"/>
    </ligand>
</feature>
<dbReference type="GO" id="GO:0006048">
    <property type="term" value="P:UDP-N-acetylglucosamine biosynthetic process"/>
    <property type="evidence" value="ECO:0007669"/>
    <property type="project" value="UniProtKB-UniPathway"/>
</dbReference>
<evidence type="ECO:0000256" key="18">
    <source>
        <dbReference type="ARBA" id="ARBA00048493"/>
    </source>
</evidence>
<feature type="binding site" evidence="20">
    <location>
        <position position="454"/>
    </location>
    <ligand>
        <name>UDP-N-acetyl-alpha-D-glucosamine</name>
        <dbReference type="ChEBI" id="CHEBI:57705"/>
    </ligand>
</feature>
<dbReference type="Pfam" id="PF00132">
    <property type="entry name" value="Hexapep"/>
    <property type="match status" value="1"/>
</dbReference>
<comment type="catalytic activity">
    <reaction evidence="18 20">
        <text>N-acetyl-alpha-D-glucosamine 1-phosphate + UTP + H(+) = UDP-N-acetyl-alpha-D-glucosamine + diphosphate</text>
        <dbReference type="Rhea" id="RHEA:13509"/>
        <dbReference type="ChEBI" id="CHEBI:15378"/>
        <dbReference type="ChEBI" id="CHEBI:33019"/>
        <dbReference type="ChEBI" id="CHEBI:46398"/>
        <dbReference type="ChEBI" id="CHEBI:57705"/>
        <dbReference type="ChEBI" id="CHEBI:57776"/>
        <dbReference type="EC" id="2.7.7.23"/>
    </reaction>
</comment>
<dbReference type="GO" id="GO:0009252">
    <property type="term" value="P:peptidoglycan biosynthetic process"/>
    <property type="evidence" value="ECO:0007669"/>
    <property type="project" value="UniProtKB-UniRule"/>
</dbReference>
<dbReference type="InterPro" id="IPR001451">
    <property type="entry name" value="Hexapep"/>
</dbReference>
<feature type="binding site" evidence="20">
    <location>
        <position position="233"/>
    </location>
    <ligand>
        <name>UDP-N-acetyl-alpha-D-glucosamine</name>
        <dbReference type="ChEBI" id="CHEBI:57705"/>
    </ligand>
</feature>
<evidence type="ECO:0000313" key="23">
    <source>
        <dbReference type="EMBL" id="RZD18688.1"/>
    </source>
</evidence>